<accession>A0A3B0VNY1</accession>
<organism evidence="5">
    <name type="scientific">hydrothermal vent metagenome</name>
    <dbReference type="NCBI Taxonomy" id="652676"/>
    <lineage>
        <taxon>unclassified sequences</taxon>
        <taxon>metagenomes</taxon>
        <taxon>ecological metagenomes</taxon>
    </lineage>
</organism>
<evidence type="ECO:0000256" key="1">
    <source>
        <dbReference type="ARBA" id="ARBA00001947"/>
    </source>
</evidence>
<dbReference type="Gene3D" id="2.30.40.10">
    <property type="entry name" value="Urease, subunit C, domain 1"/>
    <property type="match status" value="1"/>
</dbReference>
<gene>
    <name evidence="5" type="ORF">MNBD_GAMMA01-253</name>
</gene>
<dbReference type="GO" id="GO:0046872">
    <property type="term" value="F:metal ion binding"/>
    <property type="evidence" value="ECO:0007669"/>
    <property type="project" value="UniProtKB-KW"/>
</dbReference>
<dbReference type="GO" id="GO:0004038">
    <property type="term" value="F:allantoinase activity"/>
    <property type="evidence" value="ECO:0007669"/>
    <property type="project" value="TreeGrafter"/>
</dbReference>
<dbReference type="PROSITE" id="PS00483">
    <property type="entry name" value="DIHYDROOROTASE_2"/>
    <property type="match status" value="1"/>
</dbReference>
<dbReference type="CDD" id="cd01318">
    <property type="entry name" value="DHOase_IIb"/>
    <property type="match status" value="1"/>
</dbReference>
<name>A0A3B0VNY1_9ZZZZ</name>
<reference evidence="5" key="1">
    <citation type="submission" date="2018-06" db="EMBL/GenBank/DDBJ databases">
        <authorList>
            <person name="Zhirakovskaya E."/>
        </authorList>
    </citation>
    <scope>NUCLEOTIDE SEQUENCE</scope>
</reference>
<evidence type="ECO:0000256" key="2">
    <source>
        <dbReference type="ARBA" id="ARBA00022723"/>
    </source>
</evidence>
<feature type="domain" description="Amidohydrolase-related" evidence="4">
    <location>
        <begin position="52"/>
        <end position="425"/>
    </location>
</feature>
<sequence length="445" mass="49538">MMTRTLIKNAKIINEMAVLEADVLIKDDKISKVGSDIAARETDIVIDAKGKYLLPGMIDSQVHFREPGMPNKGKFITESAAAVAGGITSVMDMPNTSPQTITETAIIDKHNLIKGKSHCNYGFYLGATNDNIADIKSINTSLICGIKVFMGASTGNMLVDNEKTLEQIFKHAQTLVATHCEYSPMIDINEKLARKQYGKDVPISQHPIIRSREACIKSTEIAMKLAKKHQAKLHVLHISTAEEVALFKQLPLAQKLITAEACVHFTWFDDHDYQRLGALIKCNPAIKQYSDKMAIIDGINYGNLDIIATDHAPHTWDEKHNKYFTAPSGLPLVQTALASLLTQVNEGKFTLEKIVQKTTHNVAELFKVKKRGYIKEGYYADLVLVDMHKPNKVSSKEMLYQCGWTPYAESEFSASIEKTWVNGELKWSDGKLLGEPNGMGLKYHS</sequence>
<dbReference type="Pfam" id="PF01979">
    <property type="entry name" value="Amidohydro_1"/>
    <property type="match status" value="1"/>
</dbReference>
<dbReference type="GO" id="GO:0005737">
    <property type="term" value="C:cytoplasm"/>
    <property type="evidence" value="ECO:0007669"/>
    <property type="project" value="TreeGrafter"/>
</dbReference>
<proteinExistence type="predicted"/>
<evidence type="ECO:0000313" key="5">
    <source>
        <dbReference type="EMBL" id="VAW40792.1"/>
    </source>
</evidence>
<dbReference type="InterPro" id="IPR050138">
    <property type="entry name" value="DHOase/Allantoinase_Hydrolase"/>
</dbReference>
<dbReference type="InterPro" id="IPR002195">
    <property type="entry name" value="Dihydroorotase_CS"/>
</dbReference>
<comment type="cofactor">
    <cofactor evidence="1">
        <name>Zn(2+)</name>
        <dbReference type="ChEBI" id="CHEBI:29105"/>
    </cofactor>
</comment>
<dbReference type="InterPro" id="IPR032466">
    <property type="entry name" value="Metal_Hydrolase"/>
</dbReference>
<dbReference type="GO" id="GO:0004151">
    <property type="term" value="F:dihydroorotase activity"/>
    <property type="evidence" value="ECO:0007669"/>
    <property type="project" value="UniProtKB-EC"/>
</dbReference>
<dbReference type="SUPFAM" id="SSF51338">
    <property type="entry name" value="Composite domain of metallo-dependent hydrolases"/>
    <property type="match status" value="1"/>
</dbReference>
<keyword evidence="2" id="KW-0479">Metal-binding</keyword>
<dbReference type="SUPFAM" id="SSF51556">
    <property type="entry name" value="Metallo-dependent hydrolases"/>
    <property type="match status" value="1"/>
</dbReference>
<dbReference type="AlphaFoldDB" id="A0A3B0VNY1"/>
<dbReference type="GO" id="GO:0006145">
    <property type="term" value="P:purine nucleobase catabolic process"/>
    <property type="evidence" value="ECO:0007669"/>
    <property type="project" value="TreeGrafter"/>
</dbReference>
<protein>
    <submittedName>
        <fullName evidence="5">Dihydroorotase</fullName>
        <ecNumber evidence="5">3.5.2.3</ecNumber>
    </submittedName>
</protein>
<dbReference type="EC" id="3.5.2.3" evidence="5"/>
<dbReference type="InterPro" id="IPR006680">
    <property type="entry name" value="Amidohydro-rel"/>
</dbReference>
<dbReference type="EMBL" id="UOEW01000287">
    <property type="protein sequence ID" value="VAW40792.1"/>
    <property type="molecule type" value="Genomic_DNA"/>
</dbReference>
<dbReference type="NCBIfam" id="NF006688">
    <property type="entry name" value="PRK09236.1"/>
    <property type="match status" value="1"/>
</dbReference>
<keyword evidence="3 5" id="KW-0378">Hydrolase</keyword>
<dbReference type="Gene3D" id="3.20.20.140">
    <property type="entry name" value="Metal-dependent hydrolases"/>
    <property type="match status" value="1"/>
</dbReference>
<dbReference type="PANTHER" id="PTHR43668:SF4">
    <property type="entry name" value="ALLANTOINASE"/>
    <property type="match status" value="1"/>
</dbReference>
<evidence type="ECO:0000259" key="4">
    <source>
        <dbReference type="Pfam" id="PF01979"/>
    </source>
</evidence>
<evidence type="ECO:0000256" key="3">
    <source>
        <dbReference type="ARBA" id="ARBA00022801"/>
    </source>
</evidence>
<dbReference type="InterPro" id="IPR011059">
    <property type="entry name" value="Metal-dep_hydrolase_composite"/>
</dbReference>
<dbReference type="PANTHER" id="PTHR43668">
    <property type="entry name" value="ALLANTOINASE"/>
    <property type="match status" value="1"/>
</dbReference>